<name>A0ABU4G730_9BACL</name>
<protein>
    <submittedName>
        <fullName evidence="1">Uncharacterized protein</fullName>
    </submittedName>
</protein>
<sequence length="85" mass="10175">MDYHKQIEIHQYCDEMWQRLIDEKGLYTDDIDDVVLNSAAEKFNLTTNEVETIFHRIDRFMVALSGDFTAENIRKAIEKYKEENE</sequence>
<dbReference type="EMBL" id="JAUBDI010000002">
    <property type="protein sequence ID" value="MDW0112172.1"/>
    <property type="molecule type" value="Genomic_DNA"/>
</dbReference>
<dbReference type="RefSeq" id="WP_317942066.1">
    <property type="nucleotide sequence ID" value="NZ_JAUBDI010000002.1"/>
</dbReference>
<evidence type="ECO:0000313" key="1">
    <source>
        <dbReference type="EMBL" id="MDW0112172.1"/>
    </source>
</evidence>
<gene>
    <name evidence="1" type="ORF">QT711_03175</name>
</gene>
<organism evidence="1 2">
    <name type="scientific">Sporosarcina saromensis</name>
    <dbReference type="NCBI Taxonomy" id="359365"/>
    <lineage>
        <taxon>Bacteria</taxon>
        <taxon>Bacillati</taxon>
        <taxon>Bacillota</taxon>
        <taxon>Bacilli</taxon>
        <taxon>Bacillales</taxon>
        <taxon>Caryophanaceae</taxon>
        <taxon>Sporosarcina</taxon>
    </lineage>
</organism>
<proteinExistence type="predicted"/>
<reference evidence="1 2" key="1">
    <citation type="submission" date="2023-06" db="EMBL/GenBank/DDBJ databases">
        <title>Sporosarcina sp. nov., isolated from Korean traditional fermented seafood 'Jeotgal'.</title>
        <authorList>
            <person name="Yang A.I."/>
            <person name="Shin N.-R."/>
        </authorList>
    </citation>
    <scope>NUCLEOTIDE SEQUENCE [LARGE SCALE GENOMIC DNA]</scope>
    <source>
        <strain evidence="1 2">KCTC13119</strain>
    </source>
</reference>
<dbReference type="Proteomes" id="UP001282284">
    <property type="component" value="Unassembled WGS sequence"/>
</dbReference>
<comment type="caution">
    <text evidence="1">The sequence shown here is derived from an EMBL/GenBank/DDBJ whole genome shotgun (WGS) entry which is preliminary data.</text>
</comment>
<accession>A0ABU4G730</accession>
<evidence type="ECO:0000313" key="2">
    <source>
        <dbReference type="Proteomes" id="UP001282284"/>
    </source>
</evidence>
<keyword evidence="2" id="KW-1185">Reference proteome</keyword>